<dbReference type="EMBL" id="KV878988">
    <property type="protein sequence ID" value="OJJ95815.1"/>
    <property type="molecule type" value="Genomic_DNA"/>
</dbReference>
<evidence type="ECO:0000256" key="1">
    <source>
        <dbReference type="SAM" id="Phobius"/>
    </source>
</evidence>
<dbReference type="OMA" id="VYASIMH"/>
<dbReference type="VEuPathDB" id="FungiDB:ASPACDRAFT_35706"/>
<evidence type="ECO:0000313" key="3">
    <source>
        <dbReference type="Proteomes" id="UP000184546"/>
    </source>
</evidence>
<evidence type="ECO:0000313" key="2">
    <source>
        <dbReference type="EMBL" id="OJJ95815.1"/>
    </source>
</evidence>
<evidence type="ECO:0008006" key="4">
    <source>
        <dbReference type="Google" id="ProtNLM"/>
    </source>
</evidence>
<keyword evidence="1" id="KW-0472">Membrane</keyword>
<protein>
    <recommendedName>
        <fullName evidence="4">NADH:quinone oxidoreductase/Mrp antiporter membrane subunit domain-containing protein</fullName>
    </recommendedName>
</protein>
<dbReference type="RefSeq" id="XP_020052155.1">
    <property type="nucleotide sequence ID" value="XM_020200146.1"/>
</dbReference>
<keyword evidence="3" id="KW-1185">Reference proteome</keyword>
<proteinExistence type="predicted"/>
<name>A0A1L9WI87_ASPA1</name>
<dbReference type="OrthoDB" id="4922812at2759"/>
<keyword evidence="1" id="KW-1133">Transmembrane helix</keyword>
<accession>A0A1L9WI87</accession>
<dbReference type="AlphaFoldDB" id="A0A1L9WI87"/>
<reference evidence="3" key="1">
    <citation type="journal article" date="2017" name="Genome Biol.">
        <title>Comparative genomics reveals high biological diversity and specific adaptations in the industrially and medically important fungal genus Aspergillus.</title>
        <authorList>
            <person name="de Vries R.P."/>
            <person name="Riley R."/>
            <person name="Wiebenga A."/>
            <person name="Aguilar-Osorio G."/>
            <person name="Amillis S."/>
            <person name="Uchima C.A."/>
            <person name="Anderluh G."/>
            <person name="Asadollahi M."/>
            <person name="Askin M."/>
            <person name="Barry K."/>
            <person name="Battaglia E."/>
            <person name="Bayram O."/>
            <person name="Benocci T."/>
            <person name="Braus-Stromeyer S.A."/>
            <person name="Caldana C."/>
            <person name="Canovas D."/>
            <person name="Cerqueira G.C."/>
            <person name="Chen F."/>
            <person name="Chen W."/>
            <person name="Choi C."/>
            <person name="Clum A."/>
            <person name="Dos Santos R.A."/>
            <person name="Damasio A.R."/>
            <person name="Diallinas G."/>
            <person name="Emri T."/>
            <person name="Fekete E."/>
            <person name="Flipphi M."/>
            <person name="Freyberg S."/>
            <person name="Gallo A."/>
            <person name="Gournas C."/>
            <person name="Habgood R."/>
            <person name="Hainaut M."/>
            <person name="Harispe M.L."/>
            <person name="Henrissat B."/>
            <person name="Hilden K.S."/>
            <person name="Hope R."/>
            <person name="Hossain A."/>
            <person name="Karabika E."/>
            <person name="Karaffa L."/>
            <person name="Karanyi Z."/>
            <person name="Krasevec N."/>
            <person name="Kuo A."/>
            <person name="Kusch H."/>
            <person name="LaButti K."/>
            <person name="Lagendijk E.L."/>
            <person name="Lapidus A."/>
            <person name="Levasseur A."/>
            <person name="Lindquist E."/>
            <person name="Lipzen A."/>
            <person name="Logrieco A.F."/>
            <person name="MacCabe A."/>
            <person name="Maekelae M.R."/>
            <person name="Malavazi I."/>
            <person name="Melin P."/>
            <person name="Meyer V."/>
            <person name="Mielnichuk N."/>
            <person name="Miskei M."/>
            <person name="Molnar A.P."/>
            <person name="Mule G."/>
            <person name="Ngan C.Y."/>
            <person name="Orejas M."/>
            <person name="Orosz E."/>
            <person name="Ouedraogo J.P."/>
            <person name="Overkamp K.M."/>
            <person name="Park H.-S."/>
            <person name="Perrone G."/>
            <person name="Piumi F."/>
            <person name="Punt P.J."/>
            <person name="Ram A.F."/>
            <person name="Ramon A."/>
            <person name="Rauscher S."/>
            <person name="Record E."/>
            <person name="Riano-Pachon D.M."/>
            <person name="Robert V."/>
            <person name="Roehrig J."/>
            <person name="Ruller R."/>
            <person name="Salamov A."/>
            <person name="Salih N.S."/>
            <person name="Samson R.A."/>
            <person name="Sandor E."/>
            <person name="Sanguinetti M."/>
            <person name="Schuetze T."/>
            <person name="Sepcic K."/>
            <person name="Shelest E."/>
            <person name="Sherlock G."/>
            <person name="Sophianopoulou V."/>
            <person name="Squina F.M."/>
            <person name="Sun H."/>
            <person name="Susca A."/>
            <person name="Todd R.B."/>
            <person name="Tsang A."/>
            <person name="Unkles S.E."/>
            <person name="van de Wiele N."/>
            <person name="van Rossen-Uffink D."/>
            <person name="Oliveira J.V."/>
            <person name="Vesth T.C."/>
            <person name="Visser J."/>
            <person name="Yu J.-H."/>
            <person name="Zhou M."/>
            <person name="Andersen M.R."/>
            <person name="Archer D.B."/>
            <person name="Baker S.E."/>
            <person name="Benoit I."/>
            <person name="Brakhage A.A."/>
            <person name="Braus G.H."/>
            <person name="Fischer R."/>
            <person name="Frisvad J.C."/>
            <person name="Goldman G.H."/>
            <person name="Houbraken J."/>
            <person name="Oakley B."/>
            <person name="Pocsi I."/>
            <person name="Scazzocchio C."/>
            <person name="Seiboth B."/>
            <person name="vanKuyk P.A."/>
            <person name="Wortman J."/>
            <person name="Dyer P.S."/>
            <person name="Grigoriev I.V."/>
        </authorList>
    </citation>
    <scope>NUCLEOTIDE SEQUENCE [LARGE SCALE GENOMIC DNA]</scope>
    <source>
        <strain evidence="3">ATCC 16872 / CBS 172.66 / WB 5094</strain>
    </source>
</reference>
<gene>
    <name evidence="2" type="ORF">ASPACDRAFT_35706</name>
</gene>
<feature type="transmembrane region" description="Helical" evidence="1">
    <location>
        <begin position="35"/>
        <end position="56"/>
    </location>
</feature>
<keyword evidence="1" id="KW-0812">Transmembrane</keyword>
<dbReference type="Proteomes" id="UP000184546">
    <property type="component" value="Unassembled WGS sequence"/>
</dbReference>
<sequence>PAYQADSVMRPIQILRTYYTQTPTAYHNAIMPVHAFLYTRVLIFLIGTMGPTISFLKNVNSRFVYSESILGGALIAVSHYSKPEAVATYLLIIHVLGKVSL</sequence>
<feature type="non-terminal residue" evidence="2">
    <location>
        <position position="1"/>
    </location>
</feature>
<dbReference type="GeneID" id="30973960"/>
<organism evidence="2 3">
    <name type="scientific">Aspergillus aculeatus (strain ATCC 16872 / CBS 172.66 / WB 5094)</name>
    <dbReference type="NCBI Taxonomy" id="690307"/>
    <lineage>
        <taxon>Eukaryota</taxon>
        <taxon>Fungi</taxon>
        <taxon>Dikarya</taxon>
        <taxon>Ascomycota</taxon>
        <taxon>Pezizomycotina</taxon>
        <taxon>Eurotiomycetes</taxon>
        <taxon>Eurotiomycetidae</taxon>
        <taxon>Eurotiales</taxon>
        <taxon>Aspergillaceae</taxon>
        <taxon>Aspergillus</taxon>
        <taxon>Aspergillus subgen. Circumdati</taxon>
    </lineage>
</organism>